<comment type="caution">
    <text evidence="1">The sequence shown here is derived from an EMBL/GenBank/DDBJ whole genome shotgun (WGS) entry which is preliminary data.</text>
</comment>
<sequence>MGRFYSGSCAASNAFILHHIITMTDDPVCKALAEAKAKKGWDYKTIASKLGEPEQHVIDVFTGHHKATKEEFDNIARVLDIHEQAPHNPQHSTVG</sequence>
<name>A0A5N5QKN7_9AGAM</name>
<dbReference type="Gene3D" id="1.10.260.40">
    <property type="entry name" value="lambda repressor-like DNA-binding domains"/>
    <property type="match status" value="1"/>
</dbReference>
<gene>
    <name evidence="1" type="ORF">CTheo_4493</name>
</gene>
<dbReference type="EMBL" id="SSOP01000078">
    <property type="protein sequence ID" value="KAB5592041.1"/>
    <property type="molecule type" value="Genomic_DNA"/>
</dbReference>
<dbReference type="AlphaFoldDB" id="A0A5N5QKN7"/>
<accession>A0A5N5QKN7</accession>
<reference evidence="1 2" key="1">
    <citation type="journal article" date="2019" name="Fungal Biol. Biotechnol.">
        <title>Draft genome sequence of fastidious pathogen Ceratobasidium theobromae, which causes vascular-streak dieback in Theobroma cacao.</title>
        <authorList>
            <person name="Ali S.S."/>
            <person name="Asman A."/>
            <person name="Shao J."/>
            <person name="Firmansyah A.P."/>
            <person name="Susilo A.W."/>
            <person name="Rosmana A."/>
            <person name="McMahon P."/>
            <person name="Junaid M."/>
            <person name="Guest D."/>
            <person name="Kheng T.Y."/>
            <person name="Meinhardt L.W."/>
            <person name="Bailey B.A."/>
        </authorList>
    </citation>
    <scope>NUCLEOTIDE SEQUENCE [LARGE SCALE GENOMIC DNA]</scope>
    <source>
        <strain evidence="1 2">CT2</strain>
    </source>
</reference>
<proteinExistence type="predicted"/>
<dbReference type="OrthoDB" id="3226546at2759"/>
<protein>
    <recommendedName>
        <fullName evidence="3">HTH cro/C1-type domain-containing protein</fullName>
    </recommendedName>
</protein>
<dbReference type="GO" id="GO:0003677">
    <property type="term" value="F:DNA binding"/>
    <property type="evidence" value="ECO:0007669"/>
    <property type="project" value="InterPro"/>
</dbReference>
<evidence type="ECO:0000313" key="1">
    <source>
        <dbReference type="EMBL" id="KAB5592041.1"/>
    </source>
</evidence>
<evidence type="ECO:0008006" key="3">
    <source>
        <dbReference type="Google" id="ProtNLM"/>
    </source>
</evidence>
<keyword evidence="2" id="KW-1185">Reference proteome</keyword>
<dbReference type="Proteomes" id="UP000383932">
    <property type="component" value="Unassembled WGS sequence"/>
</dbReference>
<dbReference type="SUPFAM" id="SSF47413">
    <property type="entry name" value="lambda repressor-like DNA-binding domains"/>
    <property type="match status" value="1"/>
</dbReference>
<evidence type="ECO:0000313" key="2">
    <source>
        <dbReference type="Proteomes" id="UP000383932"/>
    </source>
</evidence>
<dbReference type="InterPro" id="IPR010982">
    <property type="entry name" value="Lambda_DNA-bd_dom_sf"/>
</dbReference>
<organism evidence="1 2">
    <name type="scientific">Ceratobasidium theobromae</name>
    <dbReference type="NCBI Taxonomy" id="1582974"/>
    <lineage>
        <taxon>Eukaryota</taxon>
        <taxon>Fungi</taxon>
        <taxon>Dikarya</taxon>
        <taxon>Basidiomycota</taxon>
        <taxon>Agaricomycotina</taxon>
        <taxon>Agaricomycetes</taxon>
        <taxon>Cantharellales</taxon>
        <taxon>Ceratobasidiaceae</taxon>
        <taxon>Ceratobasidium</taxon>
    </lineage>
</organism>